<feature type="repeat" description="Solcar" evidence="21">
    <location>
        <begin position="6"/>
        <end position="93"/>
    </location>
</feature>
<protein>
    <recommendedName>
        <fullName evidence="12">Mitochondrial glutamate carrier 1</fullName>
    </recommendedName>
    <alternativeName>
        <fullName evidence="14">Glutamate/H(+) symporter 1</fullName>
    </alternativeName>
    <alternativeName>
        <fullName evidence="20">Glutamate/H(+) symporter 2</fullName>
    </alternativeName>
    <alternativeName>
        <fullName evidence="18">Mitochondrial glutamate carrier 2</fullName>
    </alternativeName>
    <alternativeName>
        <fullName evidence="19">Solute carrier family 25 member 18</fullName>
    </alternativeName>
    <alternativeName>
        <fullName evidence="13">Solute carrier family 25 member 22</fullName>
    </alternativeName>
</protein>
<reference evidence="24 25" key="1">
    <citation type="journal article" date="2020" name="Nature">
        <title>Six reference-quality genomes reveal evolution of bat adaptations.</title>
        <authorList>
            <person name="Jebb D."/>
            <person name="Huang Z."/>
            <person name="Pippel M."/>
            <person name="Hughes G.M."/>
            <person name="Lavrichenko K."/>
            <person name="Devanna P."/>
            <person name="Winkler S."/>
            <person name="Jermiin L.S."/>
            <person name="Skirmuntt E.C."/>
            <person name="Katzourakis A."/>
            <person name="Burkitt-Gray L."/>
            <person name="Ray D.A."/>
            <person name="Sullivan K.A.M."/>
            <person name="Roscito J.G."/>
            <person name="Kirilenko B.M."/>
            <person name="Davalos L.M."/>
            <person name="Corthals A.P."/>
            <person name="Power M.L."/>
            <person name="Jones G."/>
            <person name="Ransome R.D."/>
            <person name="Dechmann D.K.N."/>
            <person name="Locatelli A.G."/>
            <person name="Puechmaille S.J."/>
            <person name="Fedrigo O."/>
            <person name="Jarvis E.D."/>
            <person name="Hiller M."/>
            <person name="Vernes S.C."/>
            <person name="Myers E.W."/>
            <person name="Teeling E.C."/>
        </authorList>
    </citation>
    <scope>NUCLEOTIDE SEQUENCE [LARGE SCALE GENOMIC DNA]</scope>
    <source>
        <strain evidence="24">MPipKuh1</strain>
        <tissue evidence="24">Flight muscle</tissue>
    </source>
</reference>
<evidence type="ECO:0000256" key="17">
    <source>
        <dbReference type="ARBA" id="ARBA00057953"/>
    </source>
</evidence>
<dbReference type="InterPro" id="IPR002067">
    <property type="entry name" value="MCP"/>
</dbReference>
<comment type="subcellular location">
    <subcellularLocation>
        <location evidence="1">Mitochondrion inner membrane</location>
        <topology evidence="1">Multi-pass membrane protein</topology>
    </subcellularLocation>
</comment>
<evidence type="ECO:0000256" key="2">
    <source>
        <dbReference type="ARBA" id="ARBA00006375"/>
    </source>
</evidence>
<dbReference type="Proteomes" id="UP000558488">
    <property type="component" value="Unassembled WGS sequence"/>
</dbReference>
<name>A0A7J7QVV8_PIPKU</name>
<comment type="function">
    <text evidence="17">Responsible for the transport of glutamate from the cytosol into the mitochondrial matrix with the concomitant import of a proton (symport system).</text>
</comment>
<dbReference type="Gene3D" id="1.50.40.10">
    <property type="entry name" value="Mitochondrial carrier domain"/>
    <property type="match status" value="1"/>
</dbReference>
<evidence type="ECO:0000256" key="8">
    <source>
        <dbReference type="ARBA" id="ARBA00022847"/>
    </source>
</evidence>
<evidence type="ECO:0000256" key="19">
    <source>
        <dbReference type="ARBA" id="ARBA00076502"/>
    </source>
</evidence>
<evidence type="ECO:0000313" key="24">
    <source>
        <dbReference type="EMBL" id="KAF6267986.1"/>
    </source>
</evidence>
<dbReference type="GO" id="GO:0015183">
    <property type="term" value="F:L-aspartate transmembrane transporter activity"/>
    <property type="evidence" value="ECO:0007669"/>
    <property type="project" value="TreeGrafter"/>
</dbReference>
<feature type="transmembrane region" description="Helical" evidence="23">
    <location>
        <begin position="265"/>
        <end position="285"/>
    </location>
</feature>
<keyword evidence="4" id="KW-0597">Phosphoprotein</keyword>
<feature type="repeat" description="Solcar" evidence="21">
    <location>
        <begin position="101"/>
        <end position="191"/>
    </location>
</feature>
<keyword evidence="7" id="KW-0999">Mitochondrion inner membrane</keyword>
<keyword evidence="9 23" id="KW-1133">Transmembrane helix</keyword>
<dbReference type="PANTHER" id="PTHR45678:SF3">
    <property type="entry name" value="MITOCHONDRIAL GLUTAMATE CARRIER 1"/>
    <property type="match status" value="1"/>
</dbReference>
<evidence type="ECO:0000256" key="21">
    <source>
        <dbReference type="PROSITE-ProRule" id="PRU00282"/>
    </source>
</evidence>
<dbReference type="SUPFAM" id="SSF103506">
    <property type="entry name" value="Mitochondrial carrier"/>
    <property type="match status" value="1"/>
</dbReference>
<dbReference type="PROSITE" id="PS50920">
    <property type="entry name" value="SOLCAR"/>
    <property type="match status" value="3"/>
</dbReference>
<evidence type="ECO:0000256" key="5">
    <source>
        <dbReference type="ARBA" id="ARBA00022692"/>
    </source>
</evidence>
<evidence type="ECO:0000256" key="12">
    <source>
        <dbReference type="ARBA" id="ARBA00040262"/>
    </source>
</evidence>
<keyword evidence="5 21" id="KW-0812">Transmembrane</keyword>
<comment type="similarity">
    <text evidence="2 22">Belongs to the mitochondrial carrier (TC 2.A.29) family.</text>
</comment>
<dbReference type="PRINTS" id="PR00926">
    <property type="entry name" value="MITOCARRIER"/>
</dbReference>
<keyword evidence="10" id="KW-0496">Mitochondrion</keyword>
<dbReference type="GO" id="GO:0015293">
    <property type="term" value="F:symporter activity"/>
    <property type="evidence" value="ECO:0007669"/>
    <property type="project" value="UniProtKB-KW"/>
</dbReference>
<dbReference type="InterPro" id="IPR023395">
    <property type="entry name" value="MCP_dom_sf"/>
</dbReference>
<evidence type="ECO:0000256" key="15">
    <source>
        <dbReference type="ARBA" id="ARBA00045192"/>
    </source>
</evidence>
<dbReference type="InterPro" id="IPR051028">
    <property type="entry name" value="Mito_Solute_Carrier"/>
</dbReference>
<dbReference type="FunFam" id="1.50.40.10:FF:000026">
    <property type="entry name" value="Putative mitochondrial glutamate carrier 2"/>
    <property type="match status" value="1"/>
</dbReference>
<feature type="transmembrane region" description="Helical" evidence="23">
    <location>
        <begin position="12"/>
        <end position="32"/>
    </location>
</feature>
<evidence type="ECO:0000256" key="18">
    <source>
        <dbReference type="ARBA" id="ARBA00069241"/>
    </source>
</evidence>
<keyword evidence="8" id="KW-0769">Symport</keyword>
<keyword evidence="25" id="KW-1185">Reference proteome</keyword>
<dbReference type="GO" id="GO:0005743">
    <property type="term" value="C:mitochondrial inner membrane"/>
    <property type="evidence" value="ECO:0007669"/>
    <property type="project" value="UniProtKB-SubCell"/>
</dbReference>
<comment type="function">
    <text evidence="15">Mitochondrial glutamate/H(+) symporter. Responsible for the transport of glutamate from the cytosol into the mitochondrial matrix with the concomitant import of a proton. Plays a role in the control of glucose-stimulated insulin secretion.</text>
</comment>
<evidence type="ECO:0000256" key="4">
    <source>
        <dbReference type="ARBA" id="ARBA00022553"/>
    </source>
</evidence>
<dbReference type="PANTHER" id="PTHR45678">
    <property type="entry name" value="MITOCHONDRIAL 2-OXODICARBOXYLATE CARRIER 1-RELATED"/>
    <property type="match status" value="1"/>
</dbReference>
<evidence type="ECO:0000256" key="23">
    <source>
        <dbReference type="SAM" id="Phobius"/>
    </source>
</evidence>
<keyword evidence="3 22" id="KW-0813">Transport</keyword>
<evidence type="ECO:0000256" key="10">
    <source>
        <dbReference type="ARBA" id="ARBA00023128"/>
    </source>
</evidence>
<evidence type="ECO:0000256" key="13">
    <source>
        <dbReference type="ARBA" id="ARBA00041877"/>
    </source>
</evidence>
<evidence type="ECO:0000256" key="7">
    <source>
        <dbReference type="ARBA" id="ARBA00022792"/>
    </source>
</evidence>
<evidence type="ECO:0000256" key="11">
    <source>
        <dbReference type="ARBA" id="ARBA00023136"/>
    </source>
</evidence>
<dbReference type="EMBL" id="JACAGB010000132">
    <property type="protein sequence ID" value="KAF6267986.1"/>
    <property type="molecule type" value="Genomic_DNA"/>
</dbReference>
<accession>A0A7J7QVV8</accession>
<gene>
    <name evidence="24" type="ORF">mPipKuh1_015964</name>
</gene>
<evidence type="ECO:0000256" key="22">
    <source>
        <dbReference type="RuleBase" id="RU000488"/>
    </source>
</evidence>
<dbReference type="GO" id="GO:0043490">
    <property type="term" value="P:malate-aspartate shuttle"/>
    <property type="evidence" value="ECO:0007669"/>
    <property type="project" value="TreeGrafter"/>
</dbReference>
<evidence type="ECO:0000256" key="3">
    <source>
        <dbReference type="ARBA" id="ARBA00022448"/>
    </source>
</evidence>
<evidence type="ECO:0000256" key="9">
    <source>
        <dbReference type="ARBA" id="ARBA00022989"/>
    </source>
</evidence>
<dbReference type="Pfam" id="PF00153">
    <property type="entry name" value="Mito_carr"/>
    <property type="match status" value="3"/>
</dbReference>
<comment type="catalytic activity">
    <reaction evidence="16">
        <text>L-glutamate(in) + H(+)(in) = L-glutamate(out) + H(+)(out)</text>
        <dbReference type="Rhea" id="RHEA:70955"/>
        <dbReference type="ChEBI" id="CHEBI:15378"/>
        <dbReference type="ChEBI" id="CHEBI:29985"/>
    </reaction>
</comment>
<feature type="repeat" description="Solcar" evidence="21">
    <location>
        <begin position="200"/>
        <end position="289"/>
    </location>
</feature>
<sequence length="300" mass="32358">MADKQISLPAKLINGGIAGLIGVTCVFPIDLAKTRLQNQQNGQRMYTSMSDCLIKTIRSEGYFGMYRGAAVNLTLVTPEKAIKLAANDFFRHHLSKDGQKLTLLREMLAGCGAGTCQVIVTTPMEMLKIQLQDAGRIAAQKKILAAQAQLTRDLLRSHGIAGLYKGLGATLLRDVPFSIVYFPLFANLNQLGQPASEEKSPFYVSFLAGCVAGSTAAVAVNPCDVVKTRLQSLQRGVNEDTYSGFLDCARKILRNEGPSAFLKGAYCRALVIAPLFGIAQVVYFLGIGETLLGLLQSPQP</sequence>
<dbReference type="AlphaFoldDB" id="A0A7J7QVV8"/>
<evidence type="ECO:0000256" key="6">
    <source>
        <dbReference type="ARBA" id="ARBA00022737"/>
    </source>
</evidence>
<dbReference type="GO" id="GO:0005313">
    <property type="term" value="F:L-glutamate transmembrane transporter activity"/>
    <property type="evidence" value="ECO:0007669"/>
    <property type="project" value="TreeGrafter"/>
</dbReference>
<organism evidence="24 25">
    <name type="scientific">Pipistrellus kuhlii</name>
    <name type="common">Kuhl's pipistrelle</name>
    <dbReference type="NCBI Taxonomy" id="59472"/>
    <lineage>
        <taxon>Eukaryota</taxon>
        <taxon>Metazoa</taxon>
        <taxon>Chordata</taxon>
        <taxon>Craniata</taxon>
        <taxon>Vertebrata</taxon>
        <taxon>Euteleostomi</taxon>
        <taxon>Mammalia</taxon>
        <taxon>Eutheria</taxon>
        <taxon>Laurasiatheria</taxon>
        <taxon>Chiroptera</taxon>
        <taxon>Yangochiroptera</taxon>
        <taxon>Vespertilionidae</taxon>
        <taxon>Pipistrellus</taxon>
    </lineage>
</organism>
<evidence type="ECO:0000313" key="25">
    <source>
        <dbReference type="Proteomes" id="UP000558488"/>
    </source>
</evidence>
<keyword evidence="11 21" id="KW-0472">Membrane</keyword>
<evidence type="ECO:0000256" key="16">
    <source>
        <dbReference type="ARBA" id="ARBA00048437"/>
    </source>
</evidence>
<evidence type="ECO:0000256" key="1">
    <source>
        <dbReference type="ARBA" id="ARBA00004448"/>
    </source>
</evidence>
<evidence type="ECO:0000256" key="14">
    <source>
        <dbReference type="ARBA" id="ARBA00041922"/>
    </source>
</evidence>
<proteinExistence type="inferred from homology"/>
<keyword evidence="6" id="KW-0677">Repeat</keyword>
<evidence type="ECO:0000256" key="20">
    <source>
        <dbReference type="ARBA" id="ARBA00081096"/>
    </source>
</evidence>
<dbReference type="InterPro" id="IPR018108">
    <property type="entry name" value="MCP_transmembrane"/>
</dbReference>
<comment type="caution">
    <text evidence="24">The sequence shown here is derived from an EMBL/GenBank/DDBJ whole genome shotgun (WGS) entry which is preliminary data.</text>
</comment>